<keyword evidence="4" id="KW-1185">Reference proteome</keyword>
<comment type="caution">
    <text evidence="3">The sequence shown here is derived from an EMBL/GenBank/DDBJ whole genome shotgun (WGS) entry which is preliminary data.</text>
</comment>
<feature type="domain" description="RNase H type-1" evidence="2">
    <location>
        <begin position="56"/>
        <end position="151"/>
    </location>
</feature>
<protein>
    <recommendedName>
        <fullName evidence="2">RNase H type-1 domain-containing protein</fullName>
    </recommendedName>
</protein>
<accession>A0A7J6X0D8</accession>
<dbReference type="InterPro" id="IPR036397">
    <property type="entry name" value="RNaseH_sf"/>
</dbReference>
<dbReference type="Proteomes" id="UP000554482">
    <property type="component" value="Unassembled WGS sequence"/>
</dbReference>
<dbReference type="Pfam" id="PF13456">
    <property type="entry name" value="RVT_3"/>
    <property type="match status" value="1"/>
</dbReference>
<sequence length="153" mass="16292">MLNTGSWAGKVEAEQAVNPLNDGAMGTATETEGSTAVDSPTPVVWEKPIHGEITLNSDGSLTSTKAGIGGVFRNHQGQATLAYSSSNNSSSILFLETMAILTGLDITLKQGHKCLLLQVDSLQAHKIIQGLQQPTWRVKSIVTKIKDLMSELC</sequence>
<evidence type="ECO:0000256" key="1">
    <source>
        <dbReference type="SAM" id="MobiDB-lite"/>
    </source>
</evidence>
<dbReference type="GO" id="GO:0004523">
    <property type="term" value="F:RNA-DNA hybrid ribonuclease activity"/>
    <property type="evidence" value="ECO:0007669"/>
    <property type="project" value="InterPro"/>
</dbReference>
<evidence type="ECO:0000259" key="2">
    <source>
        <dbReference type="Pfam" id="PF13456"/>
    </source>
</evidence>
<dbReference type="GO" id="GO:0003676">
    <property type="term" value="F:nucleic acid binding"/>
    <property type="evidence" value="ECO:0007669"/>
    <property type="project" value="InterPro"/>
</dbReference>
<dbReference type="InterPro" id="IPR053151">
    <property type="entry name" value="RNase_H-like"/>
</dbReference>
<proteinExistence type="predicted"/>
<dbReference type="Gene3D" id="3.30.420.10">
    <property type="entry name" value="Ribonuclease H-like superfamily/Ribonuclease H"/>
    <property type="match status" value="1"/>
</dbReference>
<feature type="compositionally biased region" description="Polar residues" evidence="1">
    <location>
        <begin position="28"/>
        <end position="38"/>
    </location>
</feature>
<reference evidence="3 4" key="1">
    <citation type="submission" date="2020-06" db="EMBL/GenBank/DDBJ databases">
        <title>Transcriptomic and genomic resources for Thalictrum thalictroides and T. hernandezii: Facilitating candidate gene discovery in an emerging model plant lineage.</title>
        <authorList>
            <person name="Arias T."/>
            <person name="Riano-Pachon D.M."/>
            <person name="Di Stilio V.S."/>
        </authorList>
    </citation>
    <scope>NUCLEOTIDE SEQUENCE [LARGE SCALE GENOMIC DNA]</scope>
    <source>
        <strain evidence="4">cv. WT478/WT964</strain>
        <tissue evidence="3">Leaves</tissue>
    </source>
</reference>
<evidence type="ECO:0000313" key="4">
    <source>
        <dbReference type="Proteomes" id="UP000554482"/>
    </source>
</evidence>
<name>A0A7J6X0D8_THATH</name>
<dbReference type="InterPro" id="IPR002156">
    <property type="entry name" value="RNaseH_domain"/>
</dbReference>
<feature type="region of interest" description="Disordered" evidence="1">
    <location>
        <begin position="15"/>
        <end position="40"/>
    </location>
</feature>
<gene>
    <name evidence="3" type="ORF">FRX31_007926</name>
</gene>
<dbReference type="CDD" id="cd06222">
    <property type="entry name" value="RNase_H_like"/>
    <property type="match status" value="1"/>
</dbReference>
<dbReference type="EMBL" id="JABWDY010008066">
    <property type="protein sequence ID" value="KAF5202487.1"/>
    <property type="molecule type" value="Genomic_DNA"/>
</dbReference>
<dbReference type="AlphaFoldDB" id="A0A7J6X0D8"/>
<dbReference type="PANTHER" id="PTHR47723">
    <property type="entry name" value="OS05G0353850 PROTEIN"/>
    <property type="match status" value="1"/>
</dbReference>
<organism evidence="3 4">
    <name type="scientific">Thalictrum thalictroides</name>
    <name type="common">Rue-anemone</name>
    <name type="synonym">Anemone thalictroides</name>
    <dbReference type="NCBI Taxonomy" id="46969"/>
    <lineage>
        <taxon>Eukaryota</taxon>
        <taxon>Viridiplantae</taxon>
        <taxon>Streptophyta</taxon>
        <taxon>Embryophyta</taxon>
        <taxon>Tracheophyta</taxon>
        <taxon>Spermatophyta</taxon>
        <taxon>Magnoliopsida</taxon>
        <taxon>Ranunculales</taxon>
        <taxon>Ranunculaceae</taxon>
        <taxon>Thalictroideae</taxon>
        <taxon>Thalictrum</taxon>
    </lineage>
</organism>
<dbReference type="SUPFAM" id="SSF53098">
    <property type="entry name" value="Ribonuclease H-like"/>
    <property type="match status" value="1"/>
</dbReference>
<dbReference type="OrthoDB" id="777212at2759"/>
<dbReference type="InterPro" id="IPR044730">
    <property type="entry name" value="RNase_H-like_dom_plant"/>
</dbReference>
<dbReference type="InterPro" id="IPR012337">
    <property type="entry name" value="RNaseH-like_sf"/>
</dbReference>
<evidence type="ECO:0000313" key="3">
    <source>
        <dbReference type="EMBL" id="KAF5202487.1"/>
    </source>
</evidence>
<dbReference type="PANTHER" id="PTHR47723:SF19">
    <property type="entry name" value="POLYNUCLEOTIDYL TRANSFERASE, RIBONUCLEASE H-LIKE SUPERFAMILY PROTEIN"/>
    <property type="match status" value="1"/>
</dbReference>